<accession>A0A0J6D2B6</accession>
<reference evidence="1" key="1">
    <citation type="submission" date="2015-06" db="EMBL/GenBank/DDBJ databases">
        <authorList>
            <person name="Liu B."/>
            <person name="Wang J."/>
            <person name="Zhu Y."/>
            <person name="Liu G."/>
            <person name="Chen Q."/>
            <person name="Zheng C."/>
            <person name="Che J."/>
            <person name="Ge C."/>
            <person name="Shi H."/>
            <person name="Pan Z."/>
            <person name="Liu X."/>
        </authorList>
    </citation>
    <scope>NUCLEOTIDE SEQUENCE [LARGE SCALE GENOMIC DNA]</scope>
    <source>
        <strain evidence="1">DSM 16346</strain>
    </source>
</reference>
<dbReference type="EMBL" id="LELK01000001">
    <property type="protein sequence ID" value="KMM39453.1"/>
    <property type="molecule type" value="Genomic_DNA"/>
</dbReference>
<evidence type="ECO:0000313" key="2">
    <source>
        <dbReference type="Proteomes" id="UP000035996"/>
    </source>
</evidence>
<name>A0A0J6D2B6_9BACL</name>
<proteinExistence type="predicted"/>
<gene>
    <name evidence="1" type="ORF">AB986_09745</name>
</gene>
<keyword evidence="2" id="KW-1185">Reference proteome</keyword>
<sequence length="237" mass="27085">MGSLPVSIKERRSSVRNLNDLINETIKIKLNGNSDLIGVLIDSGNDILVLYDGNNLIYVSQFHVHYFEVCNSVEDKISTTVDSLFPGMEPLDSISFRKTLQESRGIFTEIFVSGHKSIHGYITSVMNDYIVFQSPIYKTMYISLKHLKWLIPYPQNVRPYELTDSEFPVVPIGLSLARTLEEQLKKLLDQIVIFDLNENSNKSGKLTSMHGNQITLTRARNQPVFLNYHHIKTVHFP</sequence>
<comment type="caution">
    <text evidence="1">The sequence shown here is derived from an EMBL/GenBank/DDBJ whole genome shotgun (WGS) entry which is preliminary data.</text>
</comment>
<dbReference type="AlphaFoldDB" id="A0A0J6D2B6"/>
<evidence type="ECO:0008006" key="3">
    <source>
        <dbReference type="Google" id="ProtNLM"/>
    </source>
</evidence>
<evidence type="ECO:0000313" key="1">
    <source>
        <dbReference type="EMBL" id="KMM39453.1"/>
    </source>
</evidence>
<protein>
    <recommendedName>
        <fullName evidence="3">DUF2642 domain-containing protein</fullName>
    </recommendedName>
</protein>
<dbReference type="STRING" id="157733.AB986_09745"/>
<organism evidence="1 2">
    <name type="scientific">Guptibacillus hwajinpoensis</name>
    <dbReference type="NCBI Taxonomy" id="208199"/>
    <lineage>
        <taxon>Bacteria</taxon>
        <taxon>Bacillati</taxon>
        <taxon>Bacillota</taxon>
        <taxon>Bacilli</taxon>
        <taxon>Bacillales</taxon>
        <taxon>Guptibacillaceae</taxon>
        <taxon>Guptibacillus</taxon>
    </lineage>
</organism>
<dbReference type="Proteomes" id="UP000035996">
    <property type="component" value="Unassembled WGS sequence"/>
</dbReference>
<dbReference type="PATRIC" id="fig|157733.3.peg.4255"/>